<reference evidence="3" key="1">
    <citation type="submission" date="2019-03" db="EMBL/GenBank/DDBJ databases">
        <title>Long read genome sequence of the mycoparasitic Pythium oligandrum ATCC 38472 isolated from sugarbeet rhizosphere.</title>
        <authorList>
            <person name="Gaulin E."/>
        </authorList>
    </citation>
    <scope>NUCLEOTIDE SEQUENCE</scope>
    <source>
        <strain evidence="3">ATCC 38472_TT</strain>
    </source>
</reference>
<feature type="coiled-coil region" evidence="1">
    <location>
        <begin position="122"/>
        <end position="191"/>
    </location>
</feature>
<feature type="region of interest" description="Disordered" evidence="2">
    <location>
        <begin position="208"/>
        <end position="228"/>
    </location>
</feature>
<gene>
    <name evidence="3" type="ORF">Poli38472_004883</name>
</gene>
<feature type="compositionally biased region" description="Basic and acidic residues" evidence="2">
    <location>
        <begin position="94"/>
        <end position="111"/>
    </location>
</feature>
<dbReference type="AlphaFoldDB" id="A0A8K1CAL9"/>
<keyword evidence="1" id="KW-0175">Coiled coil</keyword>
<keyword evidence="4" id="KW-1185">Reference proteome</keyword>
<evidence type="ECO:0000256" key="1">
    <source>
        <dbReference type="SAM" id="Coils"/>
    </source>
</evidence>
<evidence type="ECO:0000313" key="4">
    <source>
        <dbReference type="Proteomes" id="UP000794436"/>
    </source>
</evidence>
<dbReference type="Proteomes" id="UP000794436">
    <property type="component" value="Unassembled WGS sequence"/>
</dbReference>
<feature type="region of interest" description="Disordered" evidence="2">
    <location>
        <begin position="92"/>
        <end position="120"/>
    </location>
</feature>
<dbReference type="PANTHER" id="PTHR35796">
    <property type="entry name" value="HYPOTHETICAL CYTOSOLIC PROTEIN"/>
    <property type="match status" value="1"/>
</dbReference>
<name>A0A8K1CAL9_PYTOL</name>
<dbReference type="PANTHER" id="PTHR35796:SF3">
    <property type="entry name" value="BHLH DOMAIN-CONTAINING PROTEIN"/>
    <property type="match status" value="1"/>
</dbReference>
<dbReference type="OrthoDB" id="64619at2759"/>
<dbReference type="EMBL" id="SPLM01000109">
    <property type="protein sequence ID" value="TMW59814.1"/>
    <property type="molecule type" value="Genomic_DNA"/>
</dbReference>
<protein>
    <submittedName>
        <fullName evidence="3">Uncharacterized protein</fullName>
    </submittedName>
</protein>
<comment type="caution">
    <text evidence="3">The sequence shown here is derived from an EMBL/GenBank/DDBJ whole genome shotgun (WGS) entry which is preliminary data.</text>
</comment>
<accession>A0A8K1CAL9</accession>
<proteinExistence type="predicted"/>
<sequence>MSAMEAENDPIYALLTAPSSPRLSLGDALAAVDEFGFDGDLLTLEMPTFDENLDFLASVELDMPPIEEALPNVPTYKPLAPRLFDELPMITQPHDSRVERPVTGEKAESNAKSKRPSKREELVYLRSTVTDLQEQLDQLQQLQQERDVPSSDDVLIRSVWEDVASRQSEQRRNAEAENAKLRSMLEEQIRVARGLERVLRKRNNVELVPTLPSPSSPSSKRSRVLHGKSPLDQDNVIEELFDSINAMYAQVNNVMSDKRFHTNVQKPFRDIGLRSNVGTGSSVEIVESRVLPFNYLATAKALWELSLRFEQRSICRKVDTIDIHTATDEMMSKTINGILMFAHEVGEFRAKMTQRRFDELDRVVMVFHMLNEPKQVSDKMMRGILMRHRGWTVLERGPNDTTRLKTYHAATPEIYEATPGSHTMIGDLTRFLMLAVETHMEVDLRELESMLLHSTSKSPHIS</sequence>
<evidence type="ECO:0000313" key="3">
    <source>
        <dbReference type="EMBL" id="TMW59814.1"/>
    </source>
</evidence>
<evidence type="ECO:0000256" key="2">
    <source>
        <dbReference type="SAM" id="MobiDB-lite"/>
    </source>
</evidence>
<organism evidence="3 4">
    <name type="scientific">Pythium oligandrum</name>
    <name type="common">Mycoparasitic fungus</name>
    <dbReference type="NCBI Taxonomy" id="41045"/>
    <lineage>
        <taxon>Eukaryota</taxon>
        <taxon>Sar</taxon>
        <taxon>Stramenopiles</taxon>
        <taxon>Oomycota</taxon>
        <taxon>Peronosporomycetes</taxon>
        <taxon>Pythiales</taxon>
        <taxon>Pythiaceae</taxon>
        <taxon>Pythium</taxon>
    </lineage>
</organism>